<comment type="caution">
    <text evidence="2">The sequence shown here is derived from an EMBL/GenBank/DDBJ whole genome shotgun (WGS) entry which is preliminary data.</text>
</comment>
<keyword evidence="3" id="KW-1185">Reference proteome</keyword>
<dbReference type="RefSeq" id="WP_253672363.1">
    <property type="nucleotide sequence ID" value="NZ_JAMTCP010000043.1"/>
</dbReference>
<feature type="transmembrane region" description="Helical" evidence="1">
    <location>
        <begin position="47"/>
        <end position="65"/>
    </location>
</feature>
<dbReference type="Proteomes" id="UP001205311">
    <property type="component" value="Unassembled WGS sequence"/>
</dbReference>
<accession>A0ABT1I1M7</accession>
<reference evidence="2 3" key="1">
    <citation type="submission" date="2022-06" db="EMBL/GenBank/DDBJ databases">
        <title>Genomic Encyclopedia of Archaeal and Bacterial Type Strains, Phase II (KMG-II): from individual species to whole genera.</title>
        <authorList>
            <person name="Goeker M."/>
        </authorList>
    </citation>
    <scope>NUCLEOTIDE SEQUENCE [LARGE SCALE GENOMIC DNA]</scope>
    <source>
        <strain evidence="2 3">DSM 40477</strain>
    </source>
</reference>
<evidence type="ECO:0000256" key="1">
    <source>
        <dbReference type="SAM" id="Phobius"/>
    </source>
</evidence>
<dbReference type="Pfam" id="PF14248">
    <property type="entry name" value="DUF4345"/>
    <property type="match status" value="1"/>
</dbReference>
<organism evidence="2 3">
    <name type="scientific">Streptoalloteichus tenebrarius (strain ATCC 17920 / DSM 40477 / JCM 4838 / CBS 697.72 / NBRC 16177 / NCIMB 11028 / NRRL B-12390 / A12253. 1 / ISP 5477)</name>
    <name type="common">Streptomyces tenebrarius</name>
    <dbReference type="NCBI Taxonomy" id="1933"/>
    <lineage>
        <taxon>Bacteria</taxon>
        <taxon>Bacillati</taxon>
        <taxon>Actinomycetota</taxon>
        <taxon>Actinomycetes</taxon>
        <taxon>Pseudonocardiales</taxon>
        <taxon>Pseudonocardiaceae</taxon>
        <taxon>Streptoalloteichus</taxon>
    </lineage>
</organism>
<sequence length="142" mass="14717">MASRRALQVVLVLLGLFVVGSGAADIALGPAVLPGSPEVVVNVDNHYRFFASIWLSLGVVLLWTVPRVESATGPVRGVCAAVFLGGLARLVSVAAVGVPHALLVAFIGIELVIPPVLVLWQNQVVRSTARAAAARHLAARAS</sequence>
<feature type="transmembrane region" description="Helical" evidence="1">
    <location>
        <begin position="101"/>
        <end position="120"/>
    </location>
</feature>
<feature type="transmembrane region" description="Helical" evidence="1">
    <location>
        <begin position="77"/>
        <end position="95"/>
    </location>
</feature>
<keyword evidence="1" id="KW-0472">Membrane</keyword>
<name>A0ABT1I1M7_STRSD</name>
<keyword evidence="1" id="KW-1133">Transmembrane helix</keyword>
<dbReference type="EMBL" id="JAMTCP010000043">
    <property type="protein sequence ID" value="MCP2261485.1"/>
    <property type="molecule type" value="Genomic_DNA"/>
</dbReference>
<protein>
    <recommendedName>
        <fullName evidence="4">DUF4345 domain-containing protein</fullName>
    </recommendedName>
</protein>
<proteinExistence type="predicted"/>
<evidence type="ECO:0000313" key="2">
    <source>
        <dbReference type="EMBL" id="MCP2261485.1"/>
    </source>
</evidence>
<dbReference type="InterPro" id="IPR025597">
    <property type="entry name" value="DUF4345"/>
</dbReference>
<evidence type="ECO:0000313" key="3">
    <source>
        <dbReference type="Proteomes" id="UP001205311"/>
    </source>
</evidence>
<evidence type="ECO:0008006" key="4">
    <source>
        <dbReference type="Google" id="ProtNLM"/>
    </source>
</evidence>
<keyword evidence="1" id="KW-0812">Transmembrane</keyword>
<gene>
    <name evidence="2" type="ORF">LX15_005211</name>
</gene>